<evidence type="ECO:0008006" key="4">
    <source>
        <dbReference type="Google" id="ProtNLM"/>
    </source>
</evidence>
<evidence type="ECO:0000256" key="1">
    <source>
        <dbReference type="ARBA" id="ARBA00023242"/>
    </source>
</evidence>
<dbReference type="Proteomes" id="UP001583186">
    <property type="component" value="Unassembled WGS sequence"/>
</dbReference>
<reference evidence="2 3" key="1">
    <citation type="journal article" date="2024" name="IMA Fungus">
        <title>IMA Genome - F19 : A genome assembly and annotation guide to empower mycologists, including annotated draft genome sequences of Ceratocystis pirilliformis, Diaporthe australafricana, Fusarium ophioides, Paecilomyces lecythidis, and Sporothrix stenoceras.</title>
        <authorList>
            <person name="Aylward J."/>
            <person name="Wilson A.M."/>
            <person name="Visagie C.M."/>
            <person name="Spraker J."/>
            <person name="Barnes I."/>
            <person name="Buitendag C."/>
            <person name="Ceriani C."/>
            <person name="Del Mar Angel L."/>
            <person name="du Plessis D."/>
            <person name="Fuchs T."/>
            <person name="Gasser K."/>
            <person name="Kramer D."/>
            <person name="Li W."/>
            <person name="Munsamy K."/>
            <person name="Piso A."/>
            <person name="Price J.L."/>
            <person name="Sonnekus B."/>
            <person name="Thomas C."/>
            <person name="van der Nest A."/>
            <person name="van Dijk A."/>
            <person name="van Heerden A."/>
            <person name="van Vuuren N."/>
            <person name="Yilmaz N."/>
            <person name="Duong T.A."/>
            <person name="van der Merwe N.A."/>
            <person name="Wingfield M.J."/>
            <person name="Wingfield B.D."/>
        </authorList>
    </citation>
    <scope>NUCLEOTIDE SEQUENCE [LARGE SCALE GENOMIC DNA]</scope>
    <source>
        <strain evidence="2 3">CMW 5346</strain>
    </source>
</reference>
<name>A0ABR3YSL0_9PEZI</name>
<keyword evidence="3" id="KW-1185">Reference proteome</keyword>
<protein>
    <recommendedName>
        <fullName evidence="4">C6 zinc finger domain containing protein</fullName>
    </recommendedName>
</protein>
<keyword evidence="1" id="KW-0539">Nucleus</keyword>
<comment type="caution">
    <text evidence="2">The sequence shown here is derived from an EMBL/GenBank/DDBJ whole genome shotgun (WGS) entry which is preliminary data.</text>
</comment>
<organism evidence="2 3">
    <name type="scientific">Sporothrix stenoceras</name>
    <dbReference type="NCBI Taxonomy" id="5173"/>
    <lineage>
        <taxon>Eukaryota</taxon>
        <taxon>Fungi</taxon>
        <taxon>Dikarya</taxon>
        <taxon>Ascomycota</taxon>
        <taxon>Pezizomycotina</taxon>
        <taxon>Sordariomycetes</taxon>
        <taxon>Sordariomycetidae</taxon>
        <taxon>Ophiostomatales</taxon>
        <taxon>Ophiostomataceae</taxon>
        <taxon>Sporothrix</taxon>
    </lineage>
</organism>
<evidence type="ECO:0000313" key="3">
    <source>
        <dbReference type="Proteomes" id="UP001583186"/>
    </source>
</evidence>
<sequence length="324" mass="36100">MAAGLLLCRAEISLGDDSSVFWALYICSLRTICSHAFEGQLGSSGLVSCGDAAILYRYLHYHDILAQFSVSHWQRPSEMVSQLSMKFKGETVAFKCSGHLDRFHYRGLGEYLQYEIYLLALALKASKSEQLDPDFPPGRNHQQNLKDLEEEISASLAQSKAACADIGSVDEKDVAATADAGLRLQRYLFLASTWIYFQRACRHLTGPSAEIDTLFDEVFALSCDIHRLNVRITPFSLFLIGTEANTEARRMAVMDFIHRRPELLPITSTALAIRGDNSTPSQVDCLISAAWAQDDLHDDSEGYLDYVTKMQYVITARAVLPALV</sequence>
<dbReference type="Pfam" id="PF11951">
    <property type="entry name" value="Fungal_trans_2"/>
    <property type="match status" value="1"/>
</dbReference>
<proteinExistence type="predicted"/>
<accession>A0ABR3YSL0</accession>
<evidence type="ECO:0000313" key="2">
    <source>
        <dbReference type="EMBL" id="KAL1890848.1"/>
    </source>
</evidence>
<dbReference type="InterPro" id="IPR021858">
    <property type="entry name" value="Fun_TF"/>
</dbReference>
<gene>
    <name evidence="2" type="ORF">Sste5346_007989</name>
</gene>
<dbReference type="EMBL" id="JAWCUI010000058">
    <property type="protein sequence ID" value="KAL1890848.1"/>
    <property type="molecule type" value="Genomic_DNA"/>
</dbReference>